<protein>
    <recommendedName>
        <fullName evidence="3">DDE Tnp4 domain-containing protein</fullName>
    </recommendedName>
</protein>
<organism evidence="4 5">
    <name type="scientific">Phycomyces blakesleeanus (strain ATCC 8743b / DSM 1359 / FGSC 10004 / NBRC 33097 / NRRL 1555)</name>
    <dbReference type="NCBI Taxonomy" id="763407"/>
    <lineage>
        <taxon>Eukaryota</taxon>
        <taxon>Fungi</taxon>
        <taxon>Fungi incertae sedis</taxon>
        <taxon>Mucoromycota</taxon>
        <taxon>Mucoromycotina</taxon>
        <taxon>Mucoromycetes</taxon>
        <taxon>Mucorales</taxon>
        <taxon>Phycomycetaceae</taxon>
        <taxon>Phycomyces</taxon>
    </lineage>
</organism>
<dbReference type="OrthoDB" id="128804at2759"/>
<evidence type="ECO:0000256" key="2">
    <source>
        <dbReference type="ARBA" id="ARBA00022723"/>
    </source>
</evidence>
<reference evidence="5" key="1">
    <citation type="submission" date="2015-06" db="EMBL/GenBank/DDBJ databases">
        <title>Expansion of signal transduction pathways in fungi by whole-genome duplication.</title>
        <authorList>
            <consortium name="DOE Joint Genome Institute"/>
            <person name="Corrochano L.M."/>
            <person name="Kuo A."/>
            <person name="Marcet-Houben M."/>
            <person name="Polaino S."/>
            <person name="Salamov A."/>
            <person name="Villalobos J.M."/>
            <person name="Alvarez M.I."/>
            <person name="Avalos J."/>
            <person name="Benito E.P."/>
            <person name="Benoit I."/>
            <person name="Burger G."/>
            <person name="Camino L.P."/>
            <person name="Canovas D."/>
            <person name="Cerda-Olmedo E."/>
            <person name="Cheng J.-F."/>
            <person name="Dominguez A."/>
            <person name="Elias M."/>
            <person name="Eslava A.P."/>
            <person name="Glaser F."/>
            <person name="Grimwood J."/>
            <person name="Gutierrez G."/>
            <person name="Heitman J."/>
            <person name="Henrissat B."/>
            <person name="Iturriaga E.A."/>
            <person name="Lang B.F."/>
            <person name="Lavin J.L."/>
            <person name="Lee S."/>
            <person name="Li W."/>
            <person name="Lindquist E."/>
            <person name="Lopez-Garcia S."/>
            <person name="Luque E.M."/>
            <person name="Marcos A.T."/>
            <person name="Martin J."/>
            <person name="McCluskey K."/>
            <person name="Medina H.R."/>
            <person name="Miralles-Duran A."/>
            <person name="Miyazaki A."/>
            <person name="Munoz-Torres E."/>
            <person name="Oguiza J.A."/>
            <person name="Ohm R."/>
            <person name="Olmedo M."/>
            <person name="Orejas M."/>
            <person name="Ortiz-Castellanos L."/>
            <person name="Pisabarro A.G."/>
            <person name="Rodriguez-Romero J."/>
            <person name="Ruiz-Herrera J."/>
            <person name="Ruiz-Vazquez R."/>
            <person name="Sanz C."/>
            <person name="Schackwitz W."/>
            <person name="Schmutz J."/>
            <person name="Shahriari M."/>
            <person name="Shelest E."/>
            <person name="Silva-Franco F."/>
            <person name="Soanes D."/>
            <person name="Syed K."/>
            <person name="Tagua V.G."/>
            <person name="Talbot N.J."/>
            <person name="Thon M."/>
            <person name="De vries R.P."/>
            <person name="Wiebenga A."/>
            <person name="Yadav J.S."/>
            <person name="Braun E.L."/>
            <person name="Baker S."/>
            <person name="Garre V."/>
            <person name="Horwitz B."/>
            <person name="Torres-Martinez S."/>
            <person name="Idnurm A."/>
            <person name="Herrera-Estrella A."/>
            <person name="Gabaldon T."/>
            <person name="Grigoriev I.V."/>
        </authorList>
    </citation>
    <scope>NUCLEOTIDE SEQUENCE [LARGE SCALE GENOMIC DNA]</scope>
    <source>
        <strain evidence="5">NRRL 1555(-)</strain>
    </source>
</reference>
<dbReference type="AlphaFoldDB" id="A0A162Y8N2"/>
<evidence type="ECO:0000313" key="5">
    <source>
        <dbReference type="Proteomes" id="UP000077315"/>
    </source>
</evidence>
<accession>A0A162Y8N2</accession>
<feature type="domain" description="DDE Tnp4" evidence="3">
    <location>
        <begin position="9"/>
        <end position="130"/>
    </location>
</feature>
<evidence type="ECO:0000313" key="4">
    <source>
        <dbReference type="EMBL" id="OAD79005.1"/>
    </source>
</evidence>
<dbReference type="InterPro" id="IPR027806">
    <property type="entry name" value="HARBI1_dom"/>
</dbReference>
<comment type="cofactor">
    <cofactor evidence="1">
        <name>a divalent metal cation</name>
        <dbReference type="ChEBI" id="CHEBI:60240"/>
    </cofactor>
</comment>
<dbReference type="VEuPathDB" id="FungiDB:PHYBLDRAFT_62226"/>
<keyword evidence="5" id="KW-1185">Reference proteome</keyword>
<evidence type="ECO:0000259" key="3">
    <source>
        <dbReference type="Pfam" id="PF13359"/>
    </source>
</evidence>
<keyword evidence="2" id="KW-0479">Metal-binding</keyword>
<sequence>MLLNVIGFIDETRQAIAQPSEPKEIKKTFYNGWKHIHAIKFQDIVTHDRITSSILGPYFGAKYDQYVNSVSKTEERLEKYLKSASISEASYALYGVPAYMEAACNKSMFKVRVAAEWEFGEIQKYFKFCKYKYAMKI</sequence>
<dbReference type="EMBL" id="KV440973">
    <property type="protein sequence ID" value="OAD79005.1"/>
    <property type="molecule type" value="Genomic_DNA"/>
</dbReference>
<proteinExistence type="predicted"/>
<name>A0A162Y8N2_PHYB8</name>
<dbReference type="GO" id="GO:0046872">
    <property type="term" value="F:metal ion binding"/>
    <property type="evidence" value="ECO:0007669"/>
    <property type="project" value="UniProtKB-KW"/>
</dbReference>
<dbReference type="STRING" id="763407.A0A162Y8N2"/>
<dbReference type="InParanoid" id="A0A162Y8N2"/>
<gene>
    <name evidence="4" type="ORF">PHYBLDRAFT_62226</name>
</gene>
<evidence type="ECO:0000256" key="1">
    <source>
        <dbReference type="ARBA" id="ARBA00001968"/>
    </source>
</evidence>
<dbReference type="GeneID" id="29001843"/>
<dbReference type="RefSeq" id="XP_018297045.1">
    <property type="nucleotide sequence ID" value="XM_018440937.1"/>
</dbReference>
<dbReference type="Proteomes" id="UP000077315">
    <property type="component" value="Unassembled WGS sequence"/>
</dbReference>
<dbReference type="Pfam" id="PF13359">
    <property type="entry name" value="DDE_Tnp_4"/>
    <property type="match status" value="1"/>
</dbReference>